<feature type="compositionally biased region" description="Polar residues" evidence="1">
    <location>
        <begin position="105"/>
        <end position="120"/>
    </location>
</feature>
<protein>
    <submittedName>
        <fullName evidence="4">Regulatory protein BlaR1</fullName>
    </submittedName>
</protein>
<evidence type="ECO:0000256" key="1">
    <source>
        <dbReference type="SAM" id="MobiDB-lite"/>
    </source>
</evidence>
<dbReference type="PANTHER" id="PTHR34978:SF3">
    <property type="entry name" value="SLR0241 PROTEIN"/>
    <property type="match status" value="1"/>
</dbReference>
<dbReference type="InterPro" id="IPR036249">
    <property type="entry name" value="Thioredoxin-like_sf"/>
</dbReference>
<evidence type="ECO:0000313" key="5">
    <source>
        <dbReference type="Proteomes" id="UP000316598"/>
    </source>
</evidence>
<dbReference type="Proteomes" id="UP000316598">
    <property type="component" value="Unassembled WGS sequence"/>
</dbReference>
<dbReference type="InterPro" id="IPR008756">
    <property type="entry name" value="Peptidase_M56"/>
</dbReference>
<dbReference type="SUPFAM" id="SSF52833">
    <property type="entry name" value="Thioredoxin-like"/>
    <property type="match status" value="1"/>
</dbReference>
<sequence length="1370" mass="152035">MMWQSFLVDVALKSFVVMLVVAILASLCGRLSAAIRHRMWTLGIVSVLLLPWFSALLPTFQLALLPVQEGSHPDSIIQTAFVQGNSTIGVSGQEVPNQPRLKNTASALNTSVNRSPSRSNLSDHRADQIGWDSSVMASDPGRSGFGSGWTEPAEFNSVVSSETTDSNLWMSWLMGAWALGTFTLIVPWLFRSLRTRCWIASGVAVSRPKVTSLHEHICCSLAVRGPVPLLRCSDLAMPCAAGWFRPVVMLPDSAMDWPTERLRPVLLHELAHVLRRDLLIQSLAEVGRACYWFNPLVWLAVSRLRLERERACDDHVLQSGFAATDYAQVLLDVAKDYRRSQRSVGLAMARPKDLACRLQSLLDQTRSHIPLSRSASIGMLVVVMSVSGMTSALRLVARAQEDSAERSFEVLGGDKEGLDWIEGTGASLRMRVRGHVVDSLGQPVTEPEVEVALKVGSESIDIQPAIRGNAFEVWVPANGSNWQGINIQCSQGNLLSSQFYRRHELRQIAVNPLRFELHSPDRSVSIHVTHEGAPVANAKVKAILSDARIAKAKTDERGVVNIDLYGEEQLRTLTAWTIGESENAVNAATNDLLIGGYQFHQQPIRDRDAAVQTIEMFRCREQRVRIVDEEGEPVQGVRFQMQIATPQPYFNYLGIVDDQILTTNASGEGIVRWYPDWPEVHSYVELIGDRWSLSQKGQWVSETLQVAVKPRAKRERVRGRVTPGPLPIDQARLTGISVYAFSYQGDEESRIESQRAFTDRDGQFWIDSLPGSTYSIFVDSPDLVSRHTDVVLFDSATNQANSPTVVLQQGVLVTVKLTSGPNRLPIVNEIVRFHSDHSFEFVKDDRQTTGRASRDLAVVTGDDGVATALFPEGMVEVAVMQSDWQTTRTIEVTGGGDNSITIHRDIVEGHEVVGGVVMSKGDLEDPFYQGRQCTLAMGSLDGKARDIKTIKTDAGGRFAFSTVASKLGILAITEDQKYSGHVITKSLTDPIEIVLRPTQSYTATLVDVDGNVIANRNVAARIQMKDIQEVEKVSARGRIDYPSSFLAFNKRGETNDKGEVTFSGLPTRLPISFYSEGQEWPVGDAYLEPGEQRKRATWKFERVDAKKSVATTSNIERWENTLRNGQLGGYHSLLVVQNNSNEVERFVSDYLTRARKMPIAARFMTMTYDTGTGDAEFESKLSVKKPSDGAVTVIAYNLAGSEVDRITFVVNDANSVKHLDKFLNANAPATMNVQEAWDQAFALAKRTDRRVWVRIGGRYCAPCYTLSRLLDEHSQSLSQDFVMLKLDDADRTSQPEIFDRLLQQAWPGIPFHVIFDANGKRLIDSNGPMGNIGSPSSFEGVKHFSRMLEVGRRRMTDKEINALISSIERS</sequence>
<dbReference type="OrthoDB" id="232400at2"/>
<dbReference type="InterPro" id="IPR052173">
    <property type="entry name" value="Beta-lactam_resp_regulator"/>
</dbReference>
<reference evidence="4 5" key="1">
    <citation type="submission" date="2019-02" db="EMBL/GenBank/DDBJ databases">
        <title>Deep-cultivation of Planctomycetes and their phenomic and genomic characterization uncovers novel biology.</title>
        <authorList>
            <person name="Wiegand S."/>
            <person name="Jogler M."/>
            <person name="Boedeker C."/>
            <person name="Pinto D."/>
            <person name="Vollmers J."/>
            <person name="Rivas-Marin E."/>
            <person name="Kohn T."/>
            <person name="Peeters S.H."/>
            <person name="Heuer A."/>
            <person name="Rast P."/>
            <person name="Oberbeckmann S."/>
            <person name="Bunk B."/>
            <person name="Jeske O."/>
            <person name="Meyerdierks A."/>
            <person name="Storesund J.E."/>
            <person name="Kallscheuer N."/>
            <person name="Luecker S."/>
            <person name="Lage O.M."/>
            <person name="Pohl T."/>
            <person name="Merkel B.J."/>
            <person name="Hornburger P."/>
            <person name="Mueller R.-W."/>
            <person name="Bruemmer F."/>
            <person name="Labrenz M."/>
            <person name="Spormann A.M."/>
            <person name="Op Den Camp H."/>
            <person name="Overmann J."/>
            <person name="Amann R."/>
            <person name="Jetten M.S.M."/>
            <person name="Mascher T."/>
            <person name="Medema M.H."/>
            <person name="Devos D.P."/>
            <person name="Kaster A.-K."/>
            <person name="Ovreas L."/>
            <person name="Rohde M."/>
            <person name="Galperin M.Y."/>
            <person name="Jogler C."/>
        </authorList>
    </citation>
    <scope>NUCLEOTIDE SEQUENCE [LARGE SCALE GENOMIC DNA]</scope>
    <source>
        <strain evidence="4 5">Pla22</strain>
    </source>
</reference>
<dbReference type="Pfam" id="PF13899">
    <property type="entry name" value="Thioredoxin_7"/>
    <property type="match status" value="1"/>
</dbReference>
<dbReference type="EMBL" id="SJPI01000002">
    <property type="protein sequence ID" value="TWT50194.1"/>
    <property type="molecule type" value="Genomic_DNA"/>
</dbReference>
<feature type="transmembrane region" description="Helical" evidence="2">
    <location>
        <begin position="39"/>
        <end position="57"/>
    </location>
</feature>
<name>A0A5C5WHB4_9BACT</name>
<feature type="transmembrane region" description="Helical" evidence="2">
    <location>
        <begin position="375"/>
        <end position="397"/>
    </location>
</feature>
<feature type="transmembrane region" description="Helical" evidence="2">
    <location>
        <begin position="169"/>
        <end position="190"/>
    </location>
</feature>
<evidence type="ECO:0000256" key="2">
    <source>
        <dbReference type="SAM" id="Phobius"/>
    </source>
</evidence>
<keyword evidence="2" id="KW-1133">Transmembrane helix</keyword>
<evidence type="ECO:0000259" key="3">
    <source>
        <dbReference type="Pfam" id="PF05569"/>
    </source>
</evidence>
<comment type="caution">
    <text evidence="4">The sequence shown here is derived from an EMBL/GenBank/DDBJ whole genome shotgun (WGS) entry which is preliminary data.</text>
</comment>
<keyword evidence="5" id="KW-1185">Reference proteome</keyword>
<dbReference type="Pfam" id="PF05569">
    <property type="entry name" value="Peptidase_M56"/>
    <property type="match status" value="1"/>
</dbReference>
<keyword evidence="2" id="KW-0472">Membrane</keyword>
<keyword evidence="2" id="KW-0812">Transmembrane</keyword>
<evidence type="ECO:0000313" key="4">
    <source>
        <dbReference type="EMBL" id="TWT50194.1"/>
    </source>
</evidence>
<dbReference type="PANTHER" id="PTHR34978">
    <property type="entry name" value="POSSIBLE SENSOR-TRANSDUCER PROTEIN BLAR"/>
    <property type="match status" value="1"/>
</dbReference>
<accession>A0A5C5WHB4</accession>
<dbReference type="CDD" id="cd07341">
    <property type="entry name" value="M56_BlaR1_MecR1_like"/>
    <property type="match status" value="1"/>
</dbReference>
<feature type="region of interest" description="Disordered" evidence="1">
    <location>
        <begin position="105"/>
        <end position="124"/>
    </location>
</feature>
<feature type="domain" description="Peptidase M56" evidence="3">
    <location>
        <begin position="7"/>
        <end position="359"/>
    </location>
</feature>
<proteinExistence type="predicted"/>
<organism evidence="4 5">
    <name type="scientific">Rubripirellula amarantea</name>
    <dbReference type="NCBI Taxonomy" id="2527999"/>
    <lineage>
        <taxon>Bacteria</taxon>
        <taxon>Pseudomonadati</taxon>
        <taxon>Planctomycetota</taxon>
        <taxon>Planctomycetia</taxon>
        <taxon>Pirellulales</taxon>
        <taxon>Pirellulaceae</taxon>
        <taxon>Rubripirellula</taxon>
    </lineage>
</organism>
<dbReference type="Gene3D" id="3.40.30.10">
    <property type="entry name" value="Glutaredoxin"/>
    <property type="match status" value="1"/>
</dbReference>
<feature type="transmembrane region" description="Helical" evidence="2">
    <location>
        <begin position="6"/>
        <end position="27"/>
    </location>
</feature>
<gene>
    <name evidence="4" type="primary">blaR1_2</name>
    <name evidence="4" type="ORF">Pla22_29350</name>
</gene>